<dbReference type="Gene3D" id="3.40.50.450">
    <property type="match status" value="1"/>
</dbReference>
<keyword evidence="4" id="KW-1185">Reference proteome</keyword>
<comment type="similarity">
    <text evidence="1">Belongs to the DprA/Smf family.</text>
</comment>
<organism evidence="3 4">
    <name type="scientific">Hydrogenimonas cancrithermarum</name>
    <dbReference type="NCBI Taxonomy" id="2993563"/>
    <lineage>
        <taxon>Bacteria</taxon>
        <taxon>Pseudomonadati</taxon>
        <taxon>Campylobacterota</taxon>
        <taxon>Epsilonproteobacteria</taxon>
        <taxon>Campylobacterales</taxon>
        <taxon>Hydrogenimonadaceae</taxon>
        <taxon>Hydrogenimonas</taxon>
    </lineage>
</organism>
<gene>
    <name evidence="3" type="ORF">HCR_05780</name>
</gene>
<dbReference type="Proteomes" id="UP001321445">
    <property type="component" value="Chromosome"/>
</dbReference>
<dbReference type="SUPFAM" id="SSF102405">
    <property type="entry name" value="MCP/YpsA-like"/>
    <property type="match status" value="1"/>
</dbReference>
<dbReference type="RefSeq" id="WP_286337467.1">
    <property type="nucleotide sequence ID" value="NZ_AP027370.1"/>
</dbReference>
<evidence type="ECO:0000259" key="2">
    <source>
        <dbReference type="Pfam" id="PF02481"/>
    </source>
</evidence>
<evidence type="ECO:0000313" key="3">
    <source>
        <dbReference type="EMBL" id="BDY12266.1"/>
    </source>
</evidence>
<proteinExistence type="inferred from homology"/>
<dbReference type="InterPro" id="IPR003488">
    <property type="entry name" value="DprA"/>
</dbReference>
<sequence length="256" mass="28287">MIERIDFRIEALEAMKRYPETLYCIGNTGLLEARKVSIVGTRRPNSYTKRMVMQLAASLSRRGVVVVSGAAMGVDALAHRGAGSERTIAVMGSGLDIRYPAVNASLIEEIERKGLVLSRFEPGFKAAPWSFVVRNEMVVALGEVLVVAQADRKSGTMRSVEFAKAMGKPIYVFPHRLGESEGSNDLLKEGRAEAIFDIESFTDMFGERGSSEEDEFMAFCRTSPSYEEALKRFGQRVFEAELEGVVAVCDGRLVLR</sequence>
<evidence type="ECO:0000313" key="4">
    <source>
        <dbReference type="Proteomes" id="UP001321445"/>
    </source>
</evidence>
<name>A0ABN6WTF0_9BACT</name>
<dbReference type="InterPro" id="IPR057666">
    <property type="entry name" value="DrpA_SLOG"/>
</dbReference>
<dbReference type="EMBL" id="AP027370">
    <property type="protein sequence ID" value="BDY12266.1"/>
    <property type="molecule type" value="Genomic_DNA"/>
</dbReference>
<feature type="domain" description="Smf/DprA SLOG" evidence="2">
    <location>
        <begin position="11"/>
        <end position="204"/>
    </location>
</feature>
<dbReference type="Pfam" id="PF02481">
    <property type="entry name" value="DNA_processg_A"/>
    <property type="match status" value="1"/>
</dbReference>
<protein>
    <submittedName>
        <fullName evidence="3">DNA protecting protein DprA</fullName>
    </submittedName>
</protein>
<accession>A0ABN6WTF0</accession>
<dbReference type="PANTHER" id="PTHR43022:SF1">
    <property type="entry name" value="PROTEIN SMF"/>
    <property type="match status" value="1"/>
</dbReference>
<dbReference type="PANTHER" id="PTHR43022">
    <property type="entry name" value="PROTEIN SMF"/>
    <property type="match status" value="1"/>
</dbReference>
<reference evidence="3 4" key="1">
    <citation type="submission" date="2023-03" db="EMBL/GenBank/DDBJ databases">
        <title>Description of Hydrogenimonas sp. ISO32.</title>
        <authorList>
            <person name="Mino S."/>
            <person name="Fukazawa S."/>
            <person name="Sawabe T."/>
        </authorList>
    </citation>
    <scope>NUCLEOTIDE SEQUENCE [LARGE SCALE GENOMIC DNA]</scope>
    <source>
        <strain evidence="3 4">ISO32</strain>
    </source>
</reference>
<evidence type="ECO:0000256" key="1">
    <source>
        <dbReference type="ARBA" id="ARBA00006525"/>
    </source>
</evidence>